<dbReference type="Proteomes" id="UP000252698">
    <property type="component" value="Chromosome"/>
</dbReference>
<accession>A0A2Z5J699</accession>
<evidence type="ECO:0000313" key="2">
    <source>
        <dbReference type="EMBL" id="AXE75831.1"/>
    </source>
</evidence>
<dbReference type="EMBL" id="CP027306">
    <property type="protein sequence ID" value="AXE75831.1"/>
    <property type="molecule type" value="Genomic_DNA"/>
</dbReference>
<gene>
    <name evidence="2" type="ORF">C5746_01235</name>
</gene>
<dbReference type="AlphaFoldDB" id="A0A2Z5J699"/>
<evidence type="ECO:0000256" key="1">
    <source>
        <dbReference type="SAM" id="MobiDB-lite"/>
    </source>
</evidence>
<dbReference type="KEGG" id="sata:C5746_01235"/>
<name>A0A2Z5J699_STRAR</name>
<feature type="region of interest" description="Disordered" evidence="1">
    <location>
        <begin position="1"/>
        <end position="26"/>
    </location>
</feature>
<organism evidence="2 3">
    <name type="scientific">Streptomyces atratus</name>
    <dbReference type="NCBI Taxonomy" id="1893"/>
    <lineage>
        <taxon>Bacteria</taxon>
        <taxon>Bacillati</taxon>
        <taxon>Actinomycetota</taxon>
        <taxon>Actinomycetes</taxon>
        <taxon>Kitasatosporales</taxon>
        <taxon>Streptomycetaceae</taxon>
        <taxon>Streptomyces</taxon>
    </lineage>
</organism>
<feature type="compositionally biased region" description="Basic and acidic residues" evidence="1">
    <location>
        <begin position="1"/>
        <end position="14"/>
    </location>
</feature>
<evidence type="ECO:0000313" key="3">
    <source>
        <dbReference type="Proteomes" id="UP000252698"/>
    </source>
</evidence>
<reference evidence="2 3" key="1">
    <citation type="journal article" date="2018" name="Front. Microbiol.">
        <title>Genome Sequencing of Streptomyces atratus SCSIOZH16 and Activation Production of Nocardamine via Metabolic Engineering.</title>
        <authorList>
            <person name="Li Y."/>
            <person name="Zhang C."/>
            <person name="Liu C."/>
            <person name="Ju J."/>
            <person name="Ma J."/>
        </authorList>
    </citation>
    <scope>NUCLEOTIDE SEQUENCE [LARGE SCALE GENOMIC DNA]</scope>
    <source>
        <strain evidence="2 3">SCSIO_ZH16</strain>
    </source>
</reference>
<proteinExistence type="predicted"/>
<sequence>MASTREGGKAESKRLSSHRVINAKQNSKAGTRLNQFCIASGTSAAASCCQGTLLHCHRCRIGFPEPS</sequence>
<protein>
    <submittedName>
        <fullName evidence="2">Uncharacterized protein</fullName>
    </submittedName>
</protein>